<evidence type="ECO:0008006" key="3">
    <source>
        <dbReference type="Google" id="ProtNLM"/>
    </source>
</evidence>
<accession>A0A7V3E708</accession>
<evidence type="ECO:0000313" key="2">
    <source>
        <dbReference type="EMBL" id="HFI91565.1"/>
    </source>
</evidence>
<sequence>MNIVRLFPVVFILATAVIYSQEAVSANPKDSSDINPRNIKSAKPTSGQMHDSSQPGNDNQVNSGTEFKIKGLLSLSFQNWTEMPASEGRIGFGINGDLFGGAQIDEFYFGLGPNLNLSFLSNSKTVSGYNSTTTYTVTNAGIDFYLSTEGLFVIFGRGYASIDVTVTLDDLSQTVNMPEDATYNRVGFGWEDGFLFSITYNSYLDWARNMSRMELNFGYAF</sequence>
<organism evidence="2">
    <name type="scientific">Ignavibacterium album</name>
    <dbReference type="NCBI Taxonomy" id="591197"/>
    <lineage>
        <taxon>Bacteria</taxon>
        <taxon>Pseudomonadati</taxon>
        <taxon>Ignavibacteriota</taxon>
        <taxon>Ignavibacteria</taxon>
        <taxon>Ignavibacteriales</taxon>
        <taxon>Ignavibacteriaceae</taxon>
        <taxon>Ignavibacterium</taxon>
    </lineage>
</organism>
<feature type="compositionally biased region" description="Polar residues" evidence="1">
    <location>
        <begin position="43"/>
        <end position="61"/>
    </location>
</feature>
<feature type="region of interest" description="Disordered" evidence="1">
    <location>
        <begin position="27"/>
        <end position="61"/>
    </location>
</feature>
<dbReference type="EMBL" id="DSUJ01000008">
    <property type="protein sequence ID" value="HFI91565.1"/>
    <property type="molecule type" value="Genomic_DNA"/>
</dbReference>
<protein>
    <recommendedName>
        <fullName evidence="3">Outer membrane protein beta-barrel domain-containing protein</fullName>
    </recommendedName>
</protein>
<proteinExistence type="predicted"/>
<dbReference type="AlphaFoldDB" id="A0A7V3E708"/>
<comment type="caution">
    <text evidence="2">The sequence shown here is derived from an EMBL/GenBank/DDBJ whole genome shotgun (WGS) entry which is preliminary data.</text>
</comment>
<reference evidence="2" key="1">
    <citation type="journal article" date="2020" name="mSystems">
        <title>Genome- and Community-Level Interaction Insights into Carbon Utilization and Element Cycling Functions of Hydrothermarchaeota in Hydrothermal Sediment.</title>
        <authorList>
            <person name="Zhou Z."/>
            <person name="Liu Y."/>
            <person name="Xu W."/>
            <person name="Pan J."/>
            <person name="Luo Z.H."/>
            <person name="Li M."/>
        </authorList>
    </citation>
    <scope>NUCLEOTIDE SEQUENCE [LARGE SCALE GENOMIC DNA]</scope>
    <source>
        <strain evidence="2">SpSt-479</strain>
    </source>
</reference>
<name>A0A7V3E708_9BACT</name>
<gene>
    <name evidence="2" type="ORF">ENS31_08580</name>
</gene>
<dbReference type="SUPFAM" id="SSF56925">
    <property type="entry name" value="OMPA-like"/>
    <property type="match status" value="1"/>
</dbReference>
<evidence type="ECO:0000256" key="1">
    <source>
        <dbReference type="SAM" id="MobiDB-lite"/>
    </source>
</evidence>
<dbReference type="InterPro" id="IPR011250">
    <property type="entry name" value="OMP/PagP_B-barrel"/>
</dbReference>